<comment type="caution">
    <text evidence="1">The sequence shown here is derived from an EMBL/GenBank/DDBJ whole genome shotgun (WGS) entry which is preliminary data.</text>
</comment>
<gene>
    <name evidence="1" type="ORF">ACFQE6_06790</name>
</gene>
<name>A0ABD5SI62_9EURY</name>
<evidence type="ECO:0000313" key="2">
    <source>
        <dbReference type="Proteomes" id="UP001596383"/>
    </source>
</evidence>
<dbReference type="Proteomes" id="UP001596383">
    <property type="component" value="Unassembled WGS sequence"/>
</dbReference>
<dbReference type="AlphaFoldDB" id="A0ABD5SI62"/>
<organism evidence="1 2">
    <name type="scientific">Natrinema soli</name>
    <dbReference type="NCBI Taxonomy" id="1930624"/>
    <lineage>
        <taxon>Archaea</taxon>
        <taxon>Methanobacteriati</taxon>
        <taxon>Methanobacteriota</taxon>
        <taxon>Stenosarchaea group</taxon>
        <taxon>Halobacteria</taxon>
        <taxon>Halobacteriales</taxon>
        <taxon>Natrialbaceae</taxon>
        <taxon>Natrinema</taxon>
    </lineage>
</organism>
<protein>
    <submittedName>
        <fullName evidence="1">Uncharacterized protein</fullName>
    </submittedName>
</protein>
<evidence type="ECO:0000313" key="1">
    <source>
        <dbReference type="EMBL" id="MFC6764738.1"/>
    </source>
</evidence>
<sequence>MSNVTVDAFNSSSRHAIVEYAVHTVKRLGLKPVLVSYGTKETVLNLGFELIGALLVFRFGDRILNDLAAGA</sequence>
<proteinExistence type="predicted"/>
<accession>A0ABD5SI62</accession>
<dbReference type="EMBL" id="JBHSWV010000098">
    <property type="protein sequence ID" value="MFC6764738.1"/>
    <property type="molecule type" value="Genomic_DNA"/>
</dbReference>
<reference evidence="1 2" key="1">
    <citation type="journal article" date="2019" name="Int. J. Syst. Evol. Microbiol.">
        <title>The Global Catalogue of Microorganisms (GCM) 10K type strain sequencing project: providing services to taxonomists for standard genome sequencing and annotation.</title>
        <authorList>
            <consortium name="The Broad Institute Genomics Platform"/>
            <consortium name="The Broad Institute Genome Sequencing Center for Infectious Disease"/>
            <person name="Wu L."/>
            <person name="Ma J."/>
        </authorList>
    </citation>
    <scope>NUCLEOTIDE SEQUENCE [LARGE SCALE GENOMIC DNA]</scope>
    <source>
        <strain evidence="1 2">LMG 29247</strain>
    </source>
</reference>
<dbReference type="RefSeq" id="WP_273737798.1">
    <property type="nucleotide sequence ID" value="NZ_JAQIVI010000098.1"/>
</dbReference>
<keyword evidence="2" id="KW-1185">Reference proteome</keyword>